<dbReference type="InterPro" id="IPR002701">
    <property type="entry name" value="CM_II_prokaryot"/>
</dbReference>
<dbReference type="Gene3D" id="3.30.70.260">
    <property type="match status" value="1"/>
</dbReference>
<evidence type="ECO:0000259" key="9">
    <source>
        <dbReference type="PROSITE" id="PS51168"/>
    </source>
</evidence>
<dbReference type="SUPFAM" id="SSF50621">
    <property type="entry name" value="Alanine racemase C-terminal domain-like"/>
    <property type="match status" value="1"/>
</dbReference>
<comment type="catalytic activity">
    <reaction evidence="6">
        <text>prephenate + H(+) = 3-phenylpyruvate + CO2 + H2O</text>
        <dbReference type="Rhea" id="RHEA:21648"/>
        <dbReference type="ChEBI" id="CHEBI:15377"/>
        <dbReference type="ChEBI" id="CHEBI:15378"/>
        <dbReference type="ChEBI" id="CHEBI:16526"/>
        <dbReference type="ChEBI" id="CHEBI:18005"/>
        <dbReference type="ChEBI" id="CHEBI:29934"/>
        <dbReference type="EC" id="4.2.1.51"/>
    </reaction>
</comment>
<evidence type="ECO:0000256" key="4">
    <source>
        <dbReference type="ARBA" id="ARBA00023222"/>
    </source>
</evidence>
<dbReference type="AlphaFoldDB" id="A0A2X3EIR0"/>
<dbReference type="Gene3D" id="1.20.59.10">
    <property type="entry name" value="Chorismate mutase"/>
    <property type="match status" value="1"/>
</dbReference>
<keyword evidence="8" id="KW-1133">Transmembrane helix</keyword>
<name>A0A2X3EIR0_9HELI</name>
<dbReference type="Pfam" id="PF00278">
    <property type="entry name" value="Orn_DAP_Arg_deC"/>
    <property type="match status" value="1"/>
</dbReference>
<dbReference type="InterPro" id="IPR010957">
    <property type="entry name" value="G/b/e-P-prot_chorismate_mutase"/>
</dbReference>
<dbReference type="PROSITE" id="PS00857">
    <property type="entry name" value="PREPHENATE_DEHYDR_1"/>
    <property type="match status" value="1"/>
</dbReference>
<dbReference type="InterPro" id="IPR022643">
    <property type="entry name" value="De-COase2_C"/>
</dbReference>
<dbReference type="EC" id="5.4.99.5" evidence="11"/>
<dbReference type="EMBL" id="UAWL01000028">
    <property type="protein sequence ID" value="SQC36383.1"/>
    <property type="molecule type" value="Genomic_DNA"/>
</dbReference>
<dbReference type="InterPro" id="IPR036263">
    <property type="entry name" value="Chorismate_II_sf"/>
</dbReference>
<keyword evidence="8" id="KW-0812">Transmembrane</keyword>
<evidence type="ECO:0000256" key="5">
    <source>
        <dbReference type="ARBA" id="ARBA00023239"/>
    </source>
</evidence>
<feature type="transmembrane region" description="Helical" evidence="8">
    <location>
        <begin position="21"/>
        <end position="40"/>
    </location>
</feature>
<dbReference type="CDD" id="cd13630">
    <property type="entry name" value="PBP2_PDT_1"/>
    <property type="match status" value="1"/>
</dbReference>
<evidence type="ECO:0000256" key="1">
    <source>
        <dbReference type="ARBA" id="ARBA00004741"/>
    </source>
</evidence>
<evidence type="ECO:0000259" key="10">
    <source>
        <dbReference type="PROSITE" id="PS51171"/>
    </source>
</evidence>
<keyword evidence="11" id="KW-0413">Isomerase</keyword>
<keyword evidence="4" id="KW-0584">Phenylalanine biosynthesis</keyword>
<evidence type="ECO:0000313" key="11">
    <source>
        <dbReference type="EMBL" id="SQC36383.1"/>
    </source>
</evidence>
<evidence type="ECO:0000256" key="6">
    <source>
        <dbReference type="ARBA" id="ARBA00047848"/>
    </source>
</evidence>
<dbReference type="GO" id="GO:0005737">
    <property type="term" value="C:cytoplasm"/>
    <property type="evidence" value="ECO:0007669"/>
    <property type="project" value="InterPro"/>
</dbReference>
<reference evidence="11 12" key="1">
    <citation type="submission" date="2018-06" db="EMBL/GenBank/DDBJ databases">
        <authorList>
            <consortium name="Pathogen Informatics"/>
            <person name="Doyle S."/>
        </authorList>
    </citation>
    <scope>NUCLEOTIDE SEQUENCE [LARGE SCALE GENOMIC DNA]</scope>
    <source>
        <strain evidence="11 12">NCTC13102</strain>
    </source>
</reference>
<feature type="region of interest" description="Disordered" evidence="7">
    <location>
        <begin position="56"/>
        <end position="78"/>
    </location>
</feature>
<sequence length="543" mass="60828">MAEGLYPCQTHQHSHTQVLQYLLLWLIVWAHLVWIYFVGFDSVLDALVLVHDTMRSSTESNPTNKSTQDEPTQSATKADIVGPVCESADVFGKDIVLPPLRSGDILSFGNAGAYGYSMSSHYNARMRPAEVGVFVDGECECECLLKPRESFEDSVAEELKILHSHQATQNRDENTKTQKLRNNMPKIDELDSLRAKIDHIDEQILELLNARLDIVVAIGATKLKTNGSIYRPEREKQIINRLSQLPSKHLNTQAIEAIYQEIFAISRNLELPEKVAYLGPIGSYTHQAAEERFGAMSEYLGINTISAIFNTLESKRAKYGVVPIENNTNGMVGECIDNLVQSHFKIVSEIILPIHHSFVSHCEHLHQIKRIYSKDIAFGQCDTFLMAHNLLSIEQIPTESTAKAAQLAAKDKESAAICSKIAAKLYHIPVMFDNIQNSNHNKTRFIVVSDFTNAPSGNDRTSIFATPNGFNEAGTLLGLLQDFKDANINLTKIDSRPIRSKSDFSYGFYIDFDGHIKDEAIAQIFVKRANQLKWLGSYPKTDV</sequence>
<dbReference type="GO" id="GO:0046417">
    <property type="term" value="P:chorismate metabolic process"/>
    <property type="evidence" value="ECO:0007669"/>
    <property type="project" value="InterPro"/>
</dbReference>
<dbReference type="PANTHER" id="PTHR21022:SF19">
    <property type="entry name" value="PREPHENATE DEHYDRATASE-RELATED"/>
    <property type="match status" value="1"/>
</dbReference>
<dbReference type="InterPro" id="IPR009006">
    <property type="entry name" value="Ala_racemase/Decarboxylase_C"/>
</dbReference>
<dbReference type="InterPro" id="IPR036979">
    <property type="entry name" value="CM_dom_sf"/>
</dbReference>
<keyword evidence="8" id="KW-0472">Membrane</keyword>
<accession>A0A2X3EIR0</accession>
<dbReference type="PROSITE" id="PS51171">
    <property type="entry name" value="PREPHENATE_DEHYDR_3"/>
    <property type="match status" value="1"/>
</dbReference>
<protein>
    <submittedName>
        <fullName evidence="11">Chorismate mutase\prephenate dehydratase</fullName>
        <ecNumber evidence="11">5.4.99.5</ecNumber>
    </submittedName>
</protein>
<dbReference type="Gene3D" id="2.40.37.10">
    <property type="entry name" value="Lyase, Ornithine Decarboxylase, Chain A, domain 1"/>
    <property type="match status" value="1"/>
</dbReference>
<organism evidence="11 12">
    <name type="scientific">Helicobacter fennelliae</name>
    <dbReference type="NCBI Taxonomy" id="215"/>
    <lineage>
        <taxon>Bacteria</taxon>
        <taxon>Pseudomonadati</taxon>
        <taxon>Campylobacterota</taxon>
        <taxon>Epsilonproteobacteria</taxon>
        <taxon>Campylobacterales</taxon>
        <taxon>Helicobacteraceae</taxon>
        <taxon>Helicobacter</taxon>
    </lineage>
</organism>
<dbReference type="Pfam" id="PF01817">
    <property type="entry name" value="CM_2"/>
    <property type="match status" value="1"/>
</dbReference>
<dbReference type="SUPFAM" id="SSF48600">
    <property type="entry name" value="Chorismate mutase II"/>
    <property type="match status" value="1"/>
</dbReference>
<dbReference type="PANTHER" id="PTHR21022">
    <property type="entry name" value="PREPHENATE DEHYDRATASE P PROTEIN"/>
    <property type="match status" value="1"/>
</dbReference>
<evidence type="ECO:0000256" key="3">
    <source>
        <dbReference type="ARBA" id="ARBA00023141"/>
    </source>
</evidence>
<keyword evidence="2" id="KW-0028">Amino-acid biosynthesis</keyword>
<dbReference type="InterPro" id="IPR018528">
    <property type="entry name" value="Preph_deHydtase_CS"/>
</dbReference>
<evidence type="ECO:0000256" key="8">
    <source>
        <dbReference type="SAM" id="Phobius"/>
    </source>
</evidence>
<dbReference type="SUPFAM" id="SSF55021">
    <property type="entry name" value="ACT-like"/>
    <property type="match status" value="1"/>
</dbReference>
<dbReference type="GO" id="GO:0004664">
    <property type="term" value="F:prephenate dehydratase activity"/>
    <property type="evidence" value="ECO:0007669"/>
    <property type="project" value="UniProtKB-EC"/>
</dbReference>
<evidence type="ECO:0000256" key="2">
    <source>
        <dbReference type="ARBA" id="ARBA00022605"/>
    </source>
</evidence>
<dbReference type="UniPathway" id="UPA00121">
    <property type="reaction ID" value="UER00345"/>
</dbReference>
<gene>
    <name evidence="11" type="primary">pheA_2</name>
    <name evidence="11" type="ORF">NCTC13102_02190</name>
</gene>
<keyword evidence="5" id="KW-0456">Lyase</keyword>
<feature type="domain" description="Prephenate dehydratase" evidence="10">
    <location>
        <begin position="274"/>
        <end position="450"/>
    </location>
</feature>
<dbReference type="GO" id="GO:0004106">
    <property type="term" value="F:chorismate mutase activity"/>
    <property type="evidence" value="ECO:0007669"/>
    <property type="project" value="UniProtKB-EC"/>
</dbReference>
<dbReference type="NCBIfam" id="TIGR01807">
    <property type="entry name" value="CM_P2"/>
    <property type="match status" value="1"/>
</dbReference>
<dbReference type="PROSITE" id="PS51168">
    <property type="entry name" value="CHORISMATE_MUT_2"/>
    <property type="match status" value="1"/>
</dbReference>
<dbReference type="SMART" id="SM00830">
    <property type="entry name" value="CM_2"/>
    <property type="match status" value="1"/>
</dbReference>
<proteinExistence type="predicted"/>
<dbReference type="GO" id="GO:0009094">
    <property type="term" value="P:L-phenylalanine biosynthetic process"/>
    <property type="evidence" value="ECO:0007669"/>
    <property type="project" value="UniProtKB-UniPathway"/>
</dbReference>
<feature type="compositionally biased region" description="Polar residues" evidence="7">
    <location>
        <begin position="56"/>
        <end position="76"/>
    </location>
</feature>
<keyword evidence="3" id="KW-0057">Aromatic amino acid biosynthesis</keyword>
<dbReference type="CDD" id="cd04905">
    <property type="entry name" value="ACT_CM-PDT"/>
    <property type="match status" value="1"/>
</dbReference>
<comment type="pathway">
    <text evidence="1">Amino-acid biosynthesis; L-phenylalanine biosynthesis; phenylpyruvate from prephenate: step 1/1.</text>
</comment>
<dbReference type="NCBIfam" id="NF008865">
    <property type="entry name" value="PRK11898.1"/>
    <property type="match status" value="1"/>
</dbReference>
<dbReference type="SUPFAM" id="SSF53850">
    <property type="entry name" value="Periplasmic binding protein-like II"/>
    <property type="match status" value="1"/>
</dbReference>
<dbReference type="InterPro" id="IPR045865">
    <property type="entry name" value="ACT-like_dom_sf"/>
</dbReference>
<evidence type="ECO:0000313" key="12">
    <source>
        <dbReference type="Proteomes" id="UP000250166"/>
    </source>
</evidence>
<dbReference type="Proteomes" id="UP000250166">
    <property type="component" value="Unassembled WGS sequence"/>
</dbReference>
<dbReference type="Gene3D" id="3.40.190.10">
    <property type="entry name" value="Periplasmic binding protein-like II"/>
    <property type="match status" value="2"/>
</dbReference>
<evidence type="ECO:0000256" key="7">
    <source>
        <dbReference type="SAM" id="MobiDB-lite"/>
    </source>
</evidence>
<feature type="domain" description="Chorismate mutase" evidence="9">
    <location>
        <begin position="184"/>
        <end position="274"/>
    </location>
</feature>
<dbReference type="InterPro" id="IPR001086">
    <property type="entry name" value="Preph_deHydtase"/>
</dbReference>
<dbReference type="Pfam" id="PF00800">
    <property type="entry name" value="PDT"/>
    <property type="match status" value="1"/>
</dbReference>